<reference evidence="10" key="1">
    <citation type="submission" date="2019-12" db="EMBL/GenBank/DDBJ databases">
        <title>Actinomadura physcomitrii sp. nov., a novel actinomycete isolated from moss [Physcomitrium sphaericum (Ludw) Fuernr].</title>
        <authorList>
            <person name="Zhuang X."/>
        </authorList>
    </citation>
    <scope>NUCLEOTIDE SEQUENCE [LARGE SCALE GENOMIC DNA]</scope>
    <source>
        <strain evidence="10">LD22</strain>
    </source>
</reference>
<dbReference type="Pfam" id="PF02770">
    <property type="entry name" value="Acyl-CoA_dh_M"/>
    <property type="match status" value="1"/>
</dbReference>
<dbReference type="InterPro" id="IPR052161">
    <property type="entry name" value="Mycobact_Acyl-CoA_DH"/>
</dbReference>
<dbReference type="InterPro" id="IPR037069">
    <property type="entry name" value="AcylCoA_DH/ox_N_sf"/>
</dbReference>
<evidence type="ECO:0000259" key="7">
    <source>
        <dbReference type="Pfam" id="PF00441"/>
    </source>
</evidence>
<proteinExistence type="inferred from homology"/>
<evidence type="ECO:0000256" key="4">
    <source>
        <dbReference type="ARBA" id="ARBA00022827"/>
    </source>
</evidence>
<feature type="domain" description="Acyl-CoA oxidase/dehydrogenase middle" evidence="8">
    <location>
        <begin position="125"/>
        <end position="217"/>
    </location>
</feature>
<dbReference type="InterPro" id="IPR006091">
    <property type="entry name" value="Acyl-CoA_Oxase/DH_mid-dom"/>
</dbReference>
<name>A0A6I4MD23_9ACTN</name>
<dbReference type="InterPro" id="IPR046373">
    <property type="entry name" value="Acyl-CoA_Oxase/DH_mid-dom_sf"/>
</dbReference>
<keyword evidence="4 6" id="KW-0274">FAD</keyword>
<dbReference type="SUPFAM" id="SSF56645">
    <property type="entry name" value="Acyl-CoA dehydrogenase NM domain-like"/>
    <property type="match status" value="1"/>
</dbReference>
<dbReference type="PANTHER" id="PTHR43292:SF3">
    <property type="entry name" value="ACYL-COA DEHYDROGENASE FADE29"/>
    <property type="match status" value="1"/>
</dbReference>
<comment type="similarity">
    <text evidence="2 6">Belongs to the acyl-CoA dehydrogenase family.</text>
</comment>
<dbReference type="SUPFAM" id="SSF47203">
    <property type="entry name" value="Acyl-CoA dehydrogenase C-terminal domain-like"/>
    <property type="match status" value="1"/>
</dbReference>
<dbReference type="InterPro" id="IPR009075">
    <property type="entry name" value="AcylCo_DH/oxidase_C"/>
</dbReference>
<evidence type="ECO:0000256" key="5">
    <source>
        <dbReference type="ARBA" id="ARBA00023002"/>
    </source>
</evidence>
<sequence length="377" mass="41499">MDLNDADDLAAFREEARTWLAANVPDEPRPTTPGPALRQFDEEWQRCQYDGGWAGISWSTEYGGRGLSLLQQIIWYEELVRAGAPETSVFNVAFAHAGPTLIARGDERQKSFYLPRILRGETPWCQGFSEPESGSDLASLRCRGTLDGDELVISGTKIWMTNAEYADYCELLVRTDPAGDRHHGLSWVVMDMHVPGVDIRPIVSIDGWPHNCEVFFDGARVPVGNVVGGIGNGWSVAMSTLAAERGPAFLDTRLSSVLFVDEMIDHARSTGLLDDEKVYADLAELRAEGAALRSMAYYQAATSDPGSSSSETVAARNFFVQFLGRVSRTALEILGPDVVETSAWTRRWLFDLSEPIAGGTIDIQRNIIGERVLGLPR</sequence>
<feature type="domain" description="Acyl-CoA dehydrogenase/oxidase C-terminal" evidence="7">
    <location>
        <begin position="231"/>
        <end position="373"/>
    </location>
</feature>
<feature type="domain" description="Acyl-CoA dehydrogenase/oxidase N-terminal" evidence="9">
    <location>
        <begin position="8"/>
        <end position="121"/>
    </location>
</feature>
<dbReference type="RefSeq" id="WP_151596139.1">
    <property type="nucleotide sequence ID" value="NZ_WBMS02000020.1"/>
</dbReference>
<dbReference type="InterPro" id="IPR036250">
    <property type="entry name" value="AcylCo_DH-like_C"/>
</dbReference>
<dbReference type="Pfam" id="PF02771">
    <property type="entry name" value="Acyl-CoA_dh_N"/>
    <property type="match status" value="1"/>
</dbReference>
<dbReference type="Gene3D" id="1.20.140.10">
    <property type="entry name" value="Butyryl-CoA Dehydrogenase, subunit A, domain 3"/>
    <property type="match status" value="1"/>
</dbReference>
<dbReference type="GO" id="GO:0005886">
    <property type="term" value="C:plasma membrane"/>
    <property type="evidence" value="ECO:0007669"/>
    <property type="project" value="TreeGrafter"/>
</dbReference>
<comment type="caution">
    <text evidence="10">The sequence shown here is derived from an EMBL/GenBank/DDBJ whole genome shotgun (WGS) entry which is preliminary data.</text>
</comment>
<evidence type="ECO:0000259" key="8">
    <source>
        <dbReference type="Pfam" id="PF02770"/>
    </source>
</evidence>
<dbReference type="Gene3D" id="2.40.110.10">
    <property type="entry name" value="Butyryl-CoA Dehydrogenase, subunit A, domain 2"/>
    <property type="match status" value="1"/>
</dbReference>
<comment type="cofactor">
    <cofactor evidence="1 6">
        <name>FAD</name>
        <dbReference type="ChEBI" id="CHEBI:57692"/>
    </cofactor>
</comment>
<evidence type="ECO:0000313" key="10">
    <source>
        <dbReference type="EMBL" id="MWA03603.1"/>
    </source>
</evidence>
<dbReference type="Pfam" id="PF00441">
    <property type="entry name" value="Acyl-CoA_dh_1"/>
    <property type="match status" value="1"/>
</dbReference>
<dbReference type="AlphaFoldDB" id="A0A6I4MD23"/>
<dbReference type="InterPro" id="IPR009100">
    <property type="entry name" value="AcylCoA_DH/oxidase_NM_dom_sf"/>
</dbReference>
<dbReference type="InterPro" id="IPR013786">
    <property type="entry name" value="AcylCoA_DH/ox_N"/>
</dbReference>
<gene>
    <name evidence="10" type="ORF">F8568_025105</name>
</gene>
<evidence type="ECO:0000256" key="2">
    <source>
        <dbReference type="ARBA" id="ARBA00009347"/>
    </source>
</evidence>
<evidence type="ECO:0000313" key="11">
    <source>
        <dbReference type="Proteomes" id="UP000462055"/>
    </source>
</evidence>
<keyword evidence="3 6" id="KW-0285">Flavoprotein</keyword>
<keyword evidence="11" id="KW-1185">Reference proteome</keyword>
<keyword evidence="5 6" id="KW-0560">Oxidoreductase</keyword>
<dbReference type="PANTHER" id="PTHR43292">
    <property type="entry name" value="ACYL-COA DEHYDROGENASE"/>
    <property type="match status" value="1"/>
</dbReference>
<organism evidence="10 11">
    <name type="scientific">Actinomadura physcomitrii</name>
    <dbReference type="NCBI Taxonomy" id="2650748"/>
    <lineage>
        <taxon>Bacteria</taxon>
        <taxon>Bacillati</taxon>
        <taxon>Actinomycetota</taxon>
        <taxon>Actinomycetes</taxon>
        <taxon>Streptosporangiales</taxon>
        <taxon>Thermomonosporaceae</taxon>
        <taxon>Actinomadura</taxon>
    </lineage>
</organism>
<dbReference type="EMBL" id="WBMS02000020">
    <property type="protein sequence ID" value="MWA03603.1"/>
    <property type="molecule type" value="Genomic_DNA"/>
</dbReference>
<accession>A0A6I4MD23</accession>
<evidence type="ECO:0000256" key="1">
    <source>
        <dbReference type="ARBA" id="ARBA00001974"/>
    </source>
</evidence>
<evidence type="ECO:0000259" key="9">
    <source>
        <dbReference type="Pfam" id="PF02771"/>
    </source>
</evidence>
<dbReference type="GO" id="GO:0050660">
    <property type="term" value="F:flavin adenine dinucleotide binding"/>
    <property type="evidence" value="ECO:0007669"/>
    <property type="project" value="InterPro"/>
</dbReference>
<dbReference type="Proteomes" id="UP000462055">
    <property type="component" value="Unassembled WGS sequence"/>
</dbReference>
<dbReference type="Gene3D" id="1.10.540.10">
    <property type="entry name" value="Acyl-CoA dehydrogenase/oxidase, N-terminal domain"/>
    <property type="match status" value="1"/>
</dbReference>
<protein>
    <submittedName>
        <fullName evidence="10">Acyl-CoA dehydrogenase</fullName>
    </submittedName>
</protein>
<evidence type="ECO:0000256" key="3">
    <source>
        <dbReference type="ARBA" id="ARBA00022630"/>
    </source>
</evidence>
<evidence type="ECO:0000256" key="6">
    <source>
        <dbReference type="RuleBase" id="RU362125"/>
    </source>
</evidence>
<dbReference type="GO" id="GO:0016627">
    <property type="term" value="F:oxidoreductase activity, acting on the CH-CH group of donors"/>
    <property type="evidence" value="ECO:0007669"/>
    <property type="project" value="InterPro"/>
</dbReference>